<evidence type="ECO:0000313" key="15">
    <source>
        <dbReference type="Proteomes" id="UP001165065"/>
    </source>
</evidence>
<evidence type="ECO:0000256" key="10">
    <source>
        <dbReference type="ARBA" id="ARBA00023136"/>
    </source>
</evidence>
<accession>A0A9W7LD75</accession>
<evidence type="ECO:0000259" key="13">
    <source>
        <dbReference type="PROSITE" id="PS50089"/>
    </source>
</evidence>
<evidence type="ECO:0000256" key="12">
    <source>
        <dbReference type="SAM" id="MobiDB-lite"/>
    </source>
</evidence>
<evidence type="ECO:0000256" key="5">
    <source>
        <dbReference type="ARBA" id="ARBA00022723"/>
    </source>
</evidence>
<dbReference type="SMART" id="SM00184">
    <property type="entry name" value="RING"/>
    <property type="match status" value="1"/>
</dbReference>
<dbReference type="GO" id="GO:0016020">
    <property type="term" value="C:membrane"/>
    <property type="evidence" value="ECO:0007669"/>
    <property type="project" value="UniProtKB-SubCell"/>
</dbReference>
<evidence type="ECO:0000313" key="14">
    <source>
        <dbReference type="EMBL" id="GMI45628.1"/>
    </source>
</evidence>
<feature type="domain" description="RING-type" evidence="13">
    <location>
        <begin position="217"/>
        <end position="260"/>
    </location>
</feature>
<dbReference type="EMBL" id="BRYA01000259">
    <property type="protein sequence ID" value="GMI45628.1"/>
    <property type="molecule type" value="Genomic_DNA"/>
</dbReference>
<dbReference type="PANTHER" id="PTHR45768">
    <property type="entry name" value="E3 UBIQUITIN-PROTEIN LIGASE RNF13-LIKE"/>
    <property type="match status" value="1"/>
</dbReference>
<feature type="compositionally biased region" description="Polar residues" evidence="12">
    <location>
        <begin position="353"/>
        <end position="368"/>
    </location>
</feature>
<proteinExistence type="predicted"/>
<keyword evidence="7" id="KW-0833">Ubl conjugation pathway</keyword>
<dbReference type="InterPro" id="IPR001841">
    <property type="entry name" value="Znf_RING"/>
</dbReference>
<protein>
    <recommendedName>
        <fullName evidence="13">RING-type domain-containing protein</fullName>
    </recommendedName>
</protein>
<evidence type="ECO:0000256" key="7">
    <source>
        <dbReference type="ARBA" id="ARBA00022786"/>
    </source>
</evidence>
<sequence>MGCKHSAAVLTELQETYFNDGRVSHGSEHVRIHAQQRASEERRGEQQLFRTGNFESDLQIAIHRSLASSNTSTRLSSFLDKSTLSEKDLSILRVYDYKTPPKSLHKFSKSAKMTSNVNGKRNVSPSFSPTSLFGLLKKGKHKSGSSLDIAALEDGRERDTDADATVFRKAKRSGSEDTVCLDVDNEKEFDENDDIKAYEYNEALSQISSEVEPELECSICWESIKDGDKMLMLPGCLHVYHSECVGQWLVNKSSLCPMCRNDVGPYCRGEKTMAAKFSVELKPAEITQRMSSGKYEWKKLMNGDDDDSIVVMSEKQRKAINYNAELTSRVAIVAAQLQIIQALKKKQGENEPLSISTTPTGDVGQKNSTVAPARVVGYA</sequence>
<keyword evidence="6 11" id="KW-0863">Zinc-finger</keyword>
<keyword evidence="10" id="KW-0472">Membrane</keyword>
<evidence type="ECO:0000256" key="6">
    <source>
        <dbReference type="ARBA" id="ARBA00022771"/>
    </source>
</evidence>
<dbReference type="GO" id="GO:0016740">
    <property type="term" value="F:transferase activity"/>
    <property type="evidence" value="ECO:0007669"/>
    <property type="project" value="UniProtKB-KW"/>
</dbReference>
<gene>
    <name evidence="14" type="ORF">TrCOL_g13782</name>
</gene>
<dbReference type="GO" id="GO:0008270">
    <property type="term" value="F:zinc ion binding"/>
    <property type="evidence" value="ECO:0007669"/>
    <property type="project" value="UniProtKB-KW"/>
</dbReference>
<evidence type="ECO:0000256" key="8">
    <source>
        <dbReference type="ARBA" id="ARBA00022833"/>
    </source>
</evidence>
<dbReference type="AlphaFoldDB" id="A0A9W7LD75"/>
<keyword evidence="5" id="KW-0479">Metal-binding</keyword>
<keyword evidence="9" id="KW-1133">Transmembrane helix</keyword>
<dbReference type="OrthoDB" id="21204at2759"/>
<organism evidence="14 15">
    <name type="scientific">Triparma columacea</name>
    <dbReference type="NCBI Taxonomy" id="722753"/>
    <lineage>
        <taxon>Eukaryota</taxon>
        <taxon>Sar</taxon>
        <taxon>Stramenopiles</taxon>
        <taxon>Ochrophyta</taxon>
        <taxon>Bolidophyceae</taxon>
        <taxon>Parmales</taxon>
        <taxon>Triparmaceae</taxon>
        <taxon>Triparma</taxon>
    </lineage>
</organism>
<keyword evidence="4" id="KW-0812">Transmembrane</keyword>
<keyword evidence="8" id="KW-0862">Zinc</keyword>
<evidence type="ECO:0000256" key="9">
    <source>
        <dbReference type="ARBA" id="ARBA00022989"/>
    </source>
</evidence>
<reference evidence="15" key="1">
    <citation type="journal article" date="2023" name="Commun. Biol.">
        <title>Genome analysis of Parmales, the sister group of diatoms, reveals the evolutionary specialization of diatoms from phago-mixotrophs to photoautotrophs.</title>
        <authorList>
            <person name="Ban H."/>
            <person name="Sato S."/>
            <person name="Yoshikawa S."/>
            <person name="Yamada K."/>
            <person name="Nakamura Y."/>
            <person name="Ichinomiya M."/>
            <person name="Sato N."/>
            <person name="Blanc-Mathieu R."/>
            <person name="Endo H."/>
            <person name="Kuwata A."/>
            <person name="Ogata H."/>
        </authorList>
    </citation>
    <scope>NUCLEOTIDE SEQUENCE [LARGE SCALE GENOMIC DNA]</scope>
</reference>
<comment type="caution">
    <text evidence="14">The sequence shown here is derived from an EMBL/GenBank/DDBJ whole genome shotgun (WGS) entry which is preliminary data.</text>
</comment>
<dbReference type="Pfam" id="PF13639">
    <property type="entry name" value="zf-RING_2"/>
    <property type="match status" value="1"/>
</dbReference>
<dbReference type="CDD" id="cd16454">
    <property type="entry name" value="RING-H2_PA-TM-RING"/>
    <property type="match status" value="1"/>
</dbReference>
<feature type="region of interest" description="Disordered" evidence="12">
    <location>
        <begin position="348"/>
        <end position="368"/>
    </location>
</feature>
<evidence type="ECO:0000256" key="2">
    <source>
        <dbReference type="ARBA" id="ARBA00004906"/>
    </source>
</evidence>
<comment type="subcellular location">
    <subcellularLocation>
        <location evidence="1">Membrane</location>
        <topology evidence="1">Single-pass membrane protein</topology>
    </subcellularLocation>
</comment>
<keyword evidence="15" id="KW-1185">Reference proteome</keyword>
<evidence type="ECO:0000256" key="11">
    <source>
        <dbReference type="PROSITE-ProRule" id="PRU00175"/>
    </source>
</evidence>
<dbReference type="PROSITE" id="PS50089">
    <property type="entry name" value="ZF_RING_2"/>
    <property type="match status" value="1"/>
</dbReference>
<dbReference type="Gene3D" id="3.30.40.10">
    <property type="entry name" value="Zinc/RING finger domain, C3HC4 (zinc finger)"/>
    <property type="match status" value="1"/>
</dbReference>
<dbReference type="SUPFAM" id="SSF57850">
    <property type="entry name" value="RING/U-box"/>
    <property type="match status" value="1"/>
</dbReference>
<name>A0A9W7LD75_9STRA</name>
<dbReference type="InterPro" id="IPR013083">
    <property type="entry name" value="Znf_RING/FYVE/PHD"/>
</dbReference>
<evidence type="ECO:0000256" key="3">
    <source>
        <dbReference type="ARBA" id="ARBA00022679"/>
    </source>
</evidence>
<keyword evidence="3" id="KW-0808">Transferase</keyword>
<evidence type="ECO:0000256" key="1">
    <source>
        <dbReference type="ARBA" id="ARBA00004167"/>
    </source>
</evidence>
<dbReference type="PANTHER" id="PTHR45768:SF61">
    <property type="entry name" value="RING-H2 FINGER PROTEIN ATL18"/>
    <property type="match status" value="1"/>
</dbReference>
<dbReference type="Proteomes" id="UP001165065">
    <property type="component" value="Unassembled WGS sequence"/>
</dbReference>
<evidence type="ECO:0000256" key="4">
    <source>
        <dbReference type="ARBA" id="ARBA00022692"/>
    </source>
</evidence>
<comment type="pathway">
    <text evidence="2">Protein modification; protein ubiquitination.</text>
</comment>